<name>A0A832Z8W4_9EURY</name>
<evidence type="ECO:0000256" key="2">
    <source>
        <dbReference type="ARBA" id="ARBA00022840"/>
    </source>
</evidence>
<dbReference type="Pfam" id="PF00004">
    <property type="entry name" value="AAA"/>
    <property type="match status" value="1"/>
</dbReference>
<dbReference type="GO" id="GO:0016887">
    <property type="term" value="F:ATP hydrolysis activity"/>
    <property type="evidence" value="ECO:0007669"/>
    <property type="project" value="InterPro"/>
</dbReference>
<evidence type="ECO:0000256" key="1">
    <source>
        <dbReference type="ARBA" id="ARBA00022741"/>
    </source>
</evidence>
<dbReference type="GO" id="GO:0005524">
    <property type="term" value="F:ATP binding"/>
    <property type="evidence" value="ECO:0007669"/>
    <property type="project" value="UniProtKB-KW"/>
</dbReference>
<dbReference type="SMART" id="SM00382">
    <property type="entry name" value="AAA"/>
    <property type="match status" value="1"/>
</dbReference>
<dbReference type="Gene3D" id="1.10.8.60">
    <property type="match status" value="1"/>
</dbReference>
<evidence type="ECO:0000313" key="5">
    <source>
        <dbReference type="Proteomes" id="UP000649326"/>
    </source>
</evidence>
<dbReference type="InterPro" id="IPR050304">
    <property type="entry name" value="MT-severing_AAA_ATPase"/>
</dbReference>
<evidence type="ECO:0000313" key="4">
    <source>
        <dbReference type="EMBL" id="HIP75033.1"/>
    </source>
</evidence>
<dbReference type="AlphaFoldDB" id="A0A832Z8W4"/>
<proteinExistence type="predicted"/>
<dbReference type="PANTHER" id="PTHR23074:SF83">
    <property type="entry name" value="VACUOLAR PROTEIN SORTING-ASSOCIATED PROTEIN 4A"/>
    <property type="match status" value="1"/>
</dbReference>
<dbReference type="SUPFAM" id="SSF52540">
    <property type="entry name" value="P-loop containing nucleoside triphosphate hydrolases"/>
    <property type="match status" value="1"/>
</dbReference>
<comment type="caution">
    <text evidence="4">The sequence shown here is derived from an EMBL/GenBank/DDBJ whole genome shotgun (WGS) entry which is preliminary data.</text>
</comment>
<protein>
    <submittedName>
        <fullName evidence="4">ATP-binding protein</fullName>
    </submittedName>
</protein>
<dbReference type="PANTHER" id="PTHR23074">
    <property type="entry name" value="AAA DOMAIN-CONTAINING"/>
    <property type="match status" value="1"/>
</dbReference>
<dbReference type="Gene3D" id="3.40.50.300">
    <property type="entry name" value="P-loop containing nucleotide triphosphate hydrolases"/>
    <property type="match status" value="1"/>
</dbReference>
<dbReference type="Proteomes" id="UP000649326">
    <property type="component" value="Unassembled WGS sequence"/>
</dbReference>
<dbReference type="Pfam" id="PF09336">
    <property type="entry name" value="Vps4_C"/>
    <property type="match status" value="1"/>
</dbReference>
<dbReference type="InterPro" id="IPR003959">
    <property type="entry name" value="ATPase_AAA_core"/>
</dbReference>
<dbReference type="EMBL" id="DQUG01000107">
    <property type="protein sequence ID" value="HIP75033.1"/>
    <property type="molecule type" value="Genomic_DNA"/>
</dbReference>
<reference evidence="4" key="1">
    <citation type="journal article" date="2020" name="ISME J.">
        <title>Gammaproteobacteria mediating utilization of methyl-, sulfur- and petroleum organic compounds in deep ocean hydrothermal plumes.</title>
        <authorList>
            <person name="Zhou Z."/>
            <person name="Liu Y."/>
            <person name="Pan J."/>
            <person name="Cron B.R."/>
            <person name="Toner B.M."/>
            <person name="Anantharaman K."/>
            <person name="Breier J.A."/>
            <person name="Dick G.J."/>
            <person name="Li M."/>
        </authorList>
    </citation>
    <scope>NUCLEOTIDE SEQUENCE</scope>
    <source>
        <strain evidence="4">SZUA-1451</strain>
    </source>
</reference>
<keyword evidence="1" id="KW-0547">Nucleotide-binding</keyword>
<evidence type="ECO:0000259" key="3">
    <source>
        <dbReference type="SMART" id="SM00382"/>
    </source>
</evidence>
<dbReference type="InterPro" id="IPR015415">
    <property type="entry name" value="Spast_Vps4_C"/>
</dbReference>
<accession>A0A832Z8W4</accession>
<dbReference type="InterPro" id="IPR027417">
    <property type="entry name" value="P-loop_NTPase"/>
</dbReference>
<sequence>MQSLYLSLFDECKKEYERALERGDVKEAKTYALKCVEILKILAEKVPAKRELYLEKAEKWERAAKGLESVSAIPYPEHKTQSAKPRSSYIESLISKSKVTWRDIGGLHEVKKLLAQNVALAFAKNLKIIKPWKGILLFGPPGTGKTLLASAAAGSLNATFFNVKASDILSKYYGESSKIITALYDVAREKAPSIIFIDEIDALSLRRENVHEATRRTLATLLAEIDGFKGTDERFVLTLASTNTPWDLDEALLSRFPLRIYVPLPNKEEAKEIVRIHTQGLDISKLELDGIAEECVKRLYSGREIANLCNLAIHHMLEEENPELADLEKLSNIDVENLQLKVRPLEIRDFEEAFKRIKSPITKEKIRRYERWAEEFG</sequence>
<keyword evidence="2 4" id="KW-0067">ATP-binding</keyword>
<organism evidence="4 5">
    <name type="scientific">Thermococcus paralvinellae</name>
    <dbReference type="NCBI Taxonomy" id="582419"/>
    <lineage>
        <taxon>Archaea</taxon>
        <taxon>Methanobacteriati</taxon>
        <taxon>Methanobacteriota</taxon>
        <taxon>Thermococci</taxon>
        <taxon>Thermococcales</taxon>
        <taxon>Thermococcaceae</taxon>
        <taxon>Thermococcus</taxon>
    </lineage>
</organism>
<gene>
    <name evidence="4" type="ORF">EYH13_02565</name>
</gene>
<feature type="domain" description="AAA+ ATPase" evidence="3">
    <location>
        <begin position="131"/>
        <end position="266"/>
    </location>
</feature>
<dbReference type="InterPro" id="IPR003593">
    <property type="entry name" value="AAA+_ATPase"/>
</dbReference>